<dbReference type="GO" id="GO:0005975">
    <property type="term" value="P:carbohydrate metabolic process"/>
    <property type="evidence" value="ECO:0007669"/>
    <property type="project" value="InterPro"/>
</dbReference>
<gene>
    <name evidence="6" type="ORF">FDG2_1511</name>
</gene>
<dbReference type="SUPFAM" id="SSF55957">
    <property type="entry name" value="Phosphoglucomutase, C-terminal domain"/>
    <property type="match status" value="1"/>
</dbReference>
<dbReference type="PANTHER" id="PTHR45745:SF1">
    <property type="entry name" value="PHOSPHOGLUCOMUTASE 2B-RELATED"/>
    <property type="match status" value="1"/>
</dbReference>
<dbReference type="Gene3D" id="3.40.120.10">
    <property type="entry name" value="Alpha-D-Glucose-1,6-Bisphosphate, subunit A, domain 3"/>
    <property type="match status" value="1"/>
</dbReference>
<evidence type="ECO:0000259" key="5">
    <source>
        <dbReference type="Pfam" id="PF02880"/>
    </source>
</evidence>
<dbReference type="GO" id="GO:0006166">
    <property type="term" value="P:purine ribonucleoside salvage"/>
    <property type="evidence" value="ECO:0007669"/>
    <property type="project" value="TreeGrafter"/>
</dbReference>
<dbReference type="EMBL" id="FLUV01000620">
    <property type="protein sequence ID" value="SBW19850.1"/>
    <property type="molecule type" value="Genomic_DNA"/>
</dbReference>
<protein>
    <submittedName>
        <fullName evidence="6">Phosphoglucomutase/phosphomannomutase alpha/beta/alpha domain I</fullName>
    </submittedName>
</protein>
<dbReference type="InterPro" id="IPR016055">
    <property type="entry name" value="A-D-PHexomutase_a/b/a-I/II/III"/>
</dbReference>
<evidence type="ECO:0000256" key="1">
    <source>
        <dbReference type="ARBA" id="ARBA00022723"/>
    </source>
</evidence>
<feature type="domain" description="Alpha-D-phosphohexomutase C-terminal" evidence="4">
    <location>
        <begin position="124"/>
        <end position="155"/>
    </location>
</feature>
<name>A0A1C3NVU3_9ACTN</name>
<sequence>MRAHPDLAFGYEEALGYAVAPDLVRDKDGITAALAVAGIAAADKRRGRTLLDRLDDLARRYGLYVTAQVSIRLTGSSDSIGRISAIMTALRADPPSRFGDTAVVGVHDLAAPSTHGRTAGNVPPADVVVFLLADGGRVVVRPSGTEPKIKAYLEVVAPVGPGTDAEALTAARQQADTRMAALRDAVRRLLLDL</sequence>
<keyword evidence="3" id="KW-0413">Isomerase</keyword>
<dbReference type="InterPro" id="IPR005846">
    <property type="entry name" value="A-D-PHexomutase_a/b/a-III"/>
</dbReference>
<dbReference type="InterPro" id="IPR036900">
    <property type="entry name" value="A-D-PHexomutase_C_sf"/>
</dbReference>
<dbReference type="Pfam" id="PF00408">
    <property type="entry name" value="PGM_PMM_IV"/>
    <property type="match status" value="1"/>
</dbReference>
<reference evidence="7" key="1">
    <citation type="submission" date="2016-02" db="EMBL/GenBank/DDBJ databases">
        <authorList>
            <person name="Wibberg D."/>
        </authorList>
    </citation>
    <scope>NUCLEOTIDE SEQUENCE [LARGE SCALE GENOMIC DNA]</scope>
</reference>
<dbReference type="GO" id="GO:0046872">
    <property type="term" value="F:metal ion binding"/>
    <property type="evidence" value="ECO:0007669"/>
    <property type="project" value="UniProtKB-KW"/>
</dbReference>
<evidence type="ECO:0000256" key="2">
    <source>
        <dbReference type="ARBA" id="ARBA00022842"/>
    </source>
</evidence>
<dbReference type="Proteomes" id="UP000199013">
    <property type="component" value="Unassembled WGS sequence"/>
</dbReference>
<evidence type="ECO:0000259" key="4">
    <source>
        <dbReference type="Pfam" id="PF00408"/>
    </source>
</evidence>
<dbReference type="SUPFAM" id="SSF53738">
    <property type="entry name" value="Phosphoglucomutase, first 3 domains"/>
    <property type="match status" value="1"/>
</dbReference>
<evidence type="ECO:0000313" key="6">
    <source>
        <dbReference type="EMBL" id="SBW19850.1"/>
    </source>
</evidence>
<proteinExistence type="predicted"/>
<evidence type="ECO:0000256" key="3">
    <source>
        <dbReference type="ARBA" id="ARBA00023235"/>
    </source>
</evidence>
<feature type="domain" description="Alpha-D-phosphohexomutase alpha/beta/alpha" evidence="5">
    <location>
        <begin position="1"/>
        <end position="60"/>
    </location>
</feature>
<dbReference type="Pfam" id="PF02880">
    <property type="entry name" value="PGM_PMM_III"/>
    <property type="match status" value="1"/>
</dbReference>
<evidence type="ECO:0000313" key="7">
    <source>
        <dbReference type="Proteomes" id="UP000199013"/>
    </source>
</evidence>
<dbReference type="AlphaFoldDB" id="A0A1C3NVU3"/>
<accession>A0A1C3NVU3</accession>
<keyword evidence="2" id="KW-0460">Magnesium</keyword>
<keyword evidence="7" id="KW-1185">Reference proteome</keyword>
<dbReference type="InterPro" id="IPR005843">
    <property type="entry name" value="A-D-PHexomutase_C"/>
</dbReference>
<dbReference type="Gene3D" id="3.30.310.50">
    <property type="entry name" value="Alpha-D-phosphohexomutase, C-terminal domain"/>
    <property type="match status" value="1"/>
</dbReference>
<dbReference type="GO" id="GO:0008973">
    <property type="term" value="F:phosphopentomutase activity"/>
    <property type="evidence" value="ECO:0007669"/>
    <property type="project" value="TreeGrafter"/>
</dbReference>
<organism evidence="6 7">
    <name type="scientific">Candidatus Protofrankia californiensis</name>
    <dbReference type="NCBI Taxonomy" id="1839754"/>
    <lineage>
        <taxon>Bacteria</taxon>
        <taxon>Bacillati</taxon>
        <taxon>Actinomycetota</taxon>
        <taxon>Actinomycetes</taxon>
        <taxon>Frankiales</taxon>
        <taxon>Frankiaceae</taxon>
        <taxon>Protofrankia</taxon>
    </lineage>
</organism>
<keyword evidence="1" id="KW-0479">Metal-binding</keyword>
<dbReference type="PANTHER" id="PTHR45745">
    <property type="entry name" value="PHOSPHOMANNOMUTASE 45A"/>
    <property type="match status" value="1"/>
</dbReference>